<comment type="caution">
    <text evidence="2">The sequence shown here is derived from an EMBL/GenBank/DDBJ whole genome shotgun (WGS) entry which is preliminary data.</text>
</comment>
<protein>
    <recommendedName>
        <fullName evidence="4">Lipoprotein</fullName>
    </recommendedName>
</protein>
<accession>A0ABQ4N000</accession>
<name>A0ABQ4N000_9BACL</name>
<evidence type="ECO:0000313" key="3">
    <source>
        <dbReference type="Proteomes" id="UP000680304"/>
    </source>
</evidence>
<gene>
    <name evidence="2" type="ORF">PACILC2_00510</name>
</gene>
<proteinExistence type="predicted"/>
<keyword evidence="3" id="KW-1185">Reference proteome</keyword>
<organism evidence="2 3">
    <name type="scientific">Paenibacillus cisolokensis</name>
    <dbReference type="NCBI Taxonomy" id="1658519"/>
    <lineage>
        <taxon>Bacteria</taxon>
        <taxon>Bacillati</taxon>
        <taxon>Bacillota</taxon>
        <taxon>Bacilli</taxon>
        <taxon>Bacillales</taxon>
        <taxon>Paenibacillaceae</taxon>
        <taxon>Paenibacillus</taxon>
    </lineage>
</organism>
<dbReference type="Proteomes" id="UP000680304">
    <property type="component" value="Unassembled WGS sequence"/>
</dbReference>
<dbReference type="EMBL" id="BOVJ01000001">
    <property type="protein sequence ID" value="GIQ61483.1"/>
    <property type="molecule type" value="Genomic_DNA"/>
</dbReference>
<reference evidence="2 3" key="1">
    <citation type="submission" date="2021-04" db="EMBL/GenBank/DDBJ databases">
        <title>Draft genome sequence of Paenibacillus cisolokensis, LC2-13A.</title>
        <authorList>
            <person name="Uke A."/>
            <person name="Chhe C."/>
            <person name="Baramee S."/>
            <person name="Kosugi A."/>
        </authorList>
    </citation>
    <scope>NUCLEOTIDE SEQUENCE [LARGE SCALE GENOMIC DNA]</scope>
    <source>
        <strain evidence="2 3">LC2-13A</strain>
    </source>
</reference>
<evidence type="ECO:0000313" key="2">
    <source>
        <dbReference type="EMBL" id="GIQ61483.1"/>
    </source>
</evidence>
<keyword evidence="1" id="KW-0732">Signal</keyword>
<feature type="signal peptide" evidence="1">
    <location>
        <begin position="1"/>
        <end position="23"/>
    </location>
</feature>
<dbReference type="PROSITE" id="PS51257">
    <property type="entry name" value="PROKAR_LIPOPROTEIN"/>
    <property type="match status" value="1"/>
</dbReference>
<sequence>MKKRARWTACLIPLLLLTSCSFYKPERSAEELLALAVSGLSGVDRYTFDGETTLLLADGRSARTAKFEGEIWNHRNLSVHVQGAQDVQTGQWMQIDRKGPDRWIARDGMKEAEEGADWNAVQTLERLVGAPKNVAYLPRRHENRAWIVKADLEAAHATRDWKRRLEREFESAVQAARTSIAKLPVSRNVDFRREWNAEIARSRKELERMMKGLNVQSTYIVAIDRRRMLPLEITELTTLQYERDGQTCRESRTTNVTFGL</sequence>
<dbReference type="RefSeq" id="WP_062492476.1">
    <property type="nucleotide sequence ID" value="NZ_BOVJ01000001.1"/>
</dbReference>
<evidence type="ECO:0008006" key="4">
    <source>
        <dbReference type="Google" id="ProtNLM"/>
    </source>
</evidence>
<evidence type="ECO:0000256" key="1">
    <source>
        <dbReference type="SAM" id="SignalP"/>
    </source>
</evidence>
<feature type="chain" id="PRO_5047479396" description="Lipoprotein" evidence="1">
    <location>
        <begin position="24"/>
        <end position="260"/>
    </location>
</feature>